<accession>A0ABU5PCM8</accession>
<feature type="domain" description="Tyr recombinase" evidence="2">
    <location>
        <begin position="183"/>
        <end position="356"/>
    </location>
</feature>
<dbReference type="Proteomes" id="UP001292571">
    <property type="component" value="Unassembled WGS sequence"/>
</dbReference>
<name>A0ABU5PCM8_9PSED</name>
<proteinExistence type="predicted"/>
<dbReference type="Pfam" id="PF00589">
    <property type="entry name" value="Phage_integrase"/>
    <property type="match status" value="1"/>
</dbReference>
<reference evidence="3 4" key="1">
    <citation type="submission" date="2023-12" db="EMBL/GenBank/DDBJ databases">
        <title>Pseudomonas sp. T5W1.</title>
        <authorList>
            <person name="Maltman C."/>
        </authorList>
    </citation>
    <scope>NUCLEOTIDE SEQUENCE [LARGE SCALE GENOMIC DNA]</scope>
    <source>
        <strain evidence="3 4">T5W1</strain>
    </source>
</reference>
<organism evidence="3 4">
    <name type="scientific">Pseudomonas spirodelae</name>
    <dbReference type="NCBI Taxonomy" id="3101751"/>
    <lineage>
        <taxon>Bacteria</taxon>
        <taxon>Pseudomonadati</taxon>
        <taxon>Pseudomonadota</taxon>
        <taxon>Gammaproteobacteria</taxon>
        <taxon>Pseudomonadales</taxon>
        <taxon>Pseudomonadaceae</taxon>
        <taxon>Pseudomonas</taxon>
    </lineage>
</organism>
<dbReference type="RefSeq" id="WP_322950215.1">
    <property type="nucleotide sequence ID" value="NZ_JAYEET010000050.1"/>
</dbReference>
<keyword evidence="1" id="KW-0233">DNA recombination</keyword>
<evidence type="ECO:0000259" key="2">
    <source>
        <dbReference type="PROSITE" id="PS51898"/>
    </source>
</evidence>
<evidence type="ECO:0000313" key="4">
    <source>
        <dbReference type="Proteomes" id="UP001292571"/>
    </source>
</evidence>
<dbReference type="InterPro" id="IPR011010">
    <property type="entry name" value="DNA_brk_join_enz"/>
</dbReference>
<evidence type="ECO:0000313" key="3">
    <source>
        <dbReference type="EMBL" id="MEA1607450.1"/>
    </source>
</evidence>
<evidence type="ECO:0000256" key="1">
    <source>
        <dbReference type="ARBA" id="ARBA00023172"/>
    </source>
</evidence>
<dbReference type="EMBL" id="JAYEET010000050">
    <property type="protein sequence ID" value="MEA1607450.1"/>
    <property type="molecule type" value="Genomic_DNA"/>
</dbReference>
<keyword evidence="4" id="KW-1185">Reference proteome</keyword>
<protein>
    <submittedName>
        <fullName evidence="3">Site-specific integrase</fullName>
    </submittedName>
</protein>
<comment type="caution">
    <text evidence="3">The sequence shown here is derived from an EMBL/GenBank/DDBJ whole genome shotgun (WGS) entry which is preliminary data.</text>
</comment>
<dbReference type="Gene3D" id="1.10.443.10">
    <property type="entry name" value="Intergrase catalytic core"/>
    <property type="match status" value="1"/>
</dbReference>
<dbReference type="InterPro" id="IPR013762">
    <property type="entry name" value="Integrase-like_cat_sf"/>
</dbReference>
<dbReference type="PROSITE" id="PS51898">
    <property type="entry name" value="TYR_RECOMBINASE"/>
    <property type="match status" value="1"/>
</dbReference>
<dbReference type="InterPro" id="IPR002104">
    <property type="entry name" value="Integrase_catalytic"/>
</dbReference>
<dbReference type="CDD" id="cd00796">
    <property type="entry name" value="INT_Rci_Hp1_C"/>
    <property type="match status" value="1"/>
</dbReference>
<gene>
    <name evidence="3" type="ORF">SOP97_16755</name>
</gene>
<dbReference type="SUPFAM" id="SSF56349">
    <property type="entry name" value="DNA breaking-rejoining enzymes"/>
    <property type="match status" value="1"/>
</dbReference>
<sequence length="381" mass="43089">MATIRPRKRADGTISYTAQIRIKKDGVQVYTESQTFARKKAAEAWVKRRETELSEPGAIERAKRGGVLLRDVIDKYLAEVGQAQPLGRTKEYTLRAVMASYLGDMTPAQMTSQVLVDFALWRMSSEGGGVQPQTAGNDLAHLGAVLSVARPAWGYDVPAGAMTDARMVLNKLGYKMKSRERERRPTPAELALLLERFCDVLKARPLSVHMPKVVLFALFSTRRQDEIVRIRWADLDETRQAVLVRDMKNPGDKWGNDVWCHLPPEAWALVQSMPRVYEEIFPYTGDAIQGAWARAIERTQIEDLHFHDLRHGGVSRLFEMDWDIPRVASVSGHRDWNSLRRYTHLHGRGDSFAGWEWLPKVLAMPVSFGAAVAKRKKQPGS</sequence>